<evidence type="ECO:0000313" key="2">
    <source>
        <dbReference type="Proteomes" id="UP000790709"/>
    </source>
</evidence>
<organism evidence="1 2">
    <name type="scientific">Leucogyrophana mollusca</name>
    <dbReference type="NCBI Taxonomy" id="85980"/>
    <lineage>
        <taxon>Eukaryota</taxon>
        <taxon>Fungi</taxon>
        <taxon>Dikarya</taxon>
        <taxon>Basidiomycota</taxon>
        <taxon>Agaricomycotina</taxon>
        <taxon>Agaricomycetes</taxon>
        <taxon>Agaricomycetidae</taxon>
        <taxon>Boletales</taxon>
        <taxon>Boletales incertae sedis</taxon>
        <taxon>Leucogyrophana</taxon>
    </lineage>
</organism>
<gene>
    <name evidence="1" type="ORF">BV22DRAFT_59374</name>
</gene>
<protein>
    <submittedName>
        <fullName evidence="1">Uncharacterized protein</fullName>
    </submittedName>
</protein>
<reference evidence="1" key="1">
    <citation type="journal article" date="2021" name="New Phytol.">
        <title>Evolutionary innovations through gain and loss of genes in the ectomycorrhizal Boletales.</title>
        <authorList>
            <person name="Wu G."/>
            <person name="Miyauchi S."/>
            <person name="Morin E."/>
            <person name="Kuo A."/>
            <person name="Drula E."/>
            <person name="Varga T."/>
            <person name="Kohler A."/>
            <person name="Feng B."/>
            <person name="Cao Y."/>
            <person name="Lipzen A."/>
            <person name="Daum C."/>
            <person name="Hundley H."/>
            <person name="Pangilinan J."/>
            <person name="Johnson J."/>
            <person name="Barry K."/>
            <person name="LaButti K."/>
            <person name="Ng V."/>
            <person name="Ahrendt S."/>
            <person name="Min B."/>
            <person name="Choi I.G."/>
            <person name="Park H."/>
            <person name="Plett J.M."/>
            <person name="Magnuson J."/>
            <person name="Spatafora J.W."/>
            <person name="Nagy L.G."/>
            <person name="Henrissat B."/>
            <person name="Grigoriev I.V."/>
            <person name="Yang Z.L."/>
            <person name="Xu J."/>
            <person name="Martin F.M."/>
        </authorList>
    </citation>
    <scope>NUCLEOTIDE SEQUENCE</scope>
    <source>
        <strain evidence="1">KUC20120723A-06</strain>
    </source>
</reference>
<name>A0ACB8BXB0_9AGAM</name>
<proteinExistence type="predicted"/>
<sequence length="278" mass="31531">MASRTQAHKFTDHDMWATPYAQLSDEHMIYIVCMFTAPPTYACAIQSLPDPLPLVPSVLRDISFPSSQEANDGANPVVVLRPPEHVVFQSQPSISGFYEFIPYTSNSMILLPREHDPELGPQYHISIGYNVFRPSSQVTTIRRGRSEHGPFVGSFELFRSPSTHIGTVCLGDRELILKNVLLRKDEQCRYDWKFRGNGPLRWHLCSDVRDSKLHIQCTENVRDGDVLAHLYPAKLRVPGRRHRPALLRVLPAGETRLDEIVVSCLVVEGLRAFNPQLH</sequence>
<dbReference type="EMBL" id="MU266331">
    <property type="protein sequence ID" value="KAH7930591.1"/>
    <property type="molecule type" value="Genomic_DNA"/>
</dbReference>
<keyword evidence="2" id="KW-1185">Reference proteome</keyword>
<comment type="caution">
    <text evidence="1">The sequence shown here is derived from an EMBL/GenBank/DDBJ whole genome shotgun (WGS) entry which is preliminary data.</text>
</comment>
<accession>A0ACB8BXB0</accession>
<dbReference type="Proteomes" id="UP000790709">
    <property type="component" value="Unassembled WGS sequence"/>
</dbReference>
<evidence type="ECO:0000313" key="1">
    <source>
        <dbReference type="EMBL" id="KAH7930591.1"/>
    </source>
</evidence>